<dbReference type="Proteomes" id="UP000007110">
    <property type="component" value="Unassembled WGS sequence"/>
</dbReference>
<dbReference type="GO" id="GO:0003714">
    <property type="term" value="F:transcription corepressor activity"/>
    <property type="evidence" value="ECO:0000318"/>
    <property type="project" value="GO_Central"/>
</dbReference>
<feature type="domain" description="BHLH" evidence="7">
    <location>
        <begin position="28"/>
        <end position="80"/>
    </location>
</feature>
<dbReference type="OMA" id="TPHPYET"/>
<dbReference type="GO" id="GO:0000122">
    <property type="term" value="P:negative regulation of transcription by RNA polymerase II"/>
    <property type="evidence" value="ECO:0000318"/>
    <property type="project" value="GO_Central"/>
</dbReference>
<evidence type="ECO:0000256" key="2">
    <source>
        <dbReference type="ARBA" id="ARBA00022491"/>
    </source>
</evidence>
<dbReference type="GO" id="GO:0005737">
    <property type="term" value="C:cytoplasm"/>
    <property type="evidence" value="ECO:0007669"/>
    <property type="project" value="InterPro"/>
</dbReference>
<dbReference type="SMART" id="SM00353">
    <property type="entry name" value="HLH"/>
    <property type="match status" value="1"/>
</dbReference>
<dbReference type="InterPro" id="IPR026052">
    <property type="entry name" value="DNA-bd_prot-inh"/>
</dbReference>
<dbReference type="EnsemblMetazoa" id="XM_775662">
    <property type="protein sequence ID" value="XP_780755"/>
    <property type="gene ID" value="LOC575247"/>
</dbReference>
<dbReference type="GO" id="GO:0005634">
    <property type="term" value="C:nucleus"/>
    <property type="evidence" value="ECO:0000318"/>
    <property type="project" value="GO_Central"/>
</dbReference>
<dbReference type="PANTHER" id="PTHR11723:SF17">
    <property type="entry name" value="PROTEIN EXTRA-MACROCHAETAE"/>
    <property type="match status" value="1"/>
</dbReference>
<feature type="compositionally biased region" description="Low complexity" evidence="6">
    <location>
        <begin position="203"/>
        <end position="220"/>
    </location>
</feature>
<evidence type="ECO:0000256" key="3">
    <source>
        <dbReference type="ARBA" id="ARBA00023015"/>
    </source>
</evidence>
<evidence type="ECO:0000313" key="8">
    <source>
        <dbReference type="EnsemblMetazoa" id="XP_780755"/>
    </source>
</evidence>
<evidence type="ECO:0000313" key="9">
    <source>
        <dbReference type="Proteomes" id="UP000007110"/>
    </source>
</evidence>
<evidence type="ECO:0000259" key="7">
    <source>
        <dbReference type="PROSITE" id="PS50888"/>
    </source>
</evidence>
<keyword evidence="4" id="KW-0804">Transcription</keyword>
<organism evidence="8 9">
    <name type="scientific">Strongylocentrotus purpuratus</name>
    <name type="common">Purple sea urchin</name>
    <dbReference type="NCBI Taxonomy" id="7668"/>
    <lineage>
        <taxon>Eukaryota</taxon>
        <taxon>Metazoa</taxon>
        <taxon>Echinodermata</taxon>
        <taxon>Eleutherozoa</taxon>
        <taxon>Echinozoa</taxon>
        <taxon>Echinoidea</taxon>
        <taxon>Euechinoidea</taxon>
        <taxon>Echinacea</taxon>
        <taxon>Camarodonta</taxon>
        <taxon>Echinidea</taxon>
        <taxon>Strongylocentrotidae</taxon>
        <taxon>Strongylocentrotus</taxon>
    </lineage>
</organism>
<evidence type="ECO:0000256" key="5">
    <source>
        <dbReference type="ARBA" id="ARBA00023242"/>
    </source>
</evidence>
<dbReference type="RefSeq" id="XP_780755.2">
    <property type="nucleotide sequence ID" value="XM_775662.5"/>
</dbReference>
<proteinExistence type="predicted"/>
<dbReference type="OrthoDB" id="10047910at2759"/>
<dbReference type="Gene3D" id="4.10.280.10">
    <property type="entry name" value="Helix-loop-helix DNA-binding domain"/>
    <property type="match status" value="1"/>
</dbReference>
<sequence>MKQPPQMQTAVQHQPYPAALHHTLPQHAGGEKKQKRAGVSNFTMSDCYEKLKQLVPTIPKNRKVTRVEILQHVIDYIQDLQTALEGKNIDVKMMGSVNALTGMITDSMAMPAPSPAASNRMPFTTIVPQSTQQSHQQMTCPPATPLGVHTQSNVRQQQQQQCYPQPQHTSLFHHQGYSDYHQRQQMHMNMLQQHPGSSSKVLPHPYETPESSPESRPCSC</sequence>
<dbReference type="InterPro" id="IPR036638">
    <property type="entry name" value="HLH_DNA-bd_sf"/>
</dbReference>
<dbReference type="Pfam" id="PF00010">
    <property type="entry name" value="HLH"/>
    <property type="match status" value="1"/>
</dbReference>
<evidence type="ECO:0000256" key="4">
    <source>
        <dbReference type="ARBA" id="ARBA00023163"/>
    </source>
</evidence>
<accession>A0A7M7RCQ9</accession>
<dbReference type="KEGG" id="spu:575247"/>
<comment type="subcellular location">
    <subcellularLocation>
        <location evidence="1">Nucleus</location>
    </subcellularLocation>
</comment>
<feature type="region of interest" description="Disordered" evidence="6">
    <location>
        <begin position="193"/>
        <end position="220"/>
    </location>
</feature>
<keyword evidence="3" id="KW-0805">Transcription regulation</keyword>
<dbReference type="AlphaFoldDB" id="A0A7M7RCQ9"/>
<dbReference type="GO" id="GO:0046983">
    <property type="term" value="F:protein dimerization activity"/>
    <property type="evidence" value="ECO:0007669"/>
    <property type="project" value="InterPro"/>
</dbReference>
<evidence type="ECO:0000256" key="1">
    <source>
        <dbReference type="ARBA" id="ARBA00004123"/>
    </source>
</evidence>
<dbReference type="CDD" id="cd19684">
    <property type="entry name" value="bHLH_dnHLH_ID"/>
    <property type="match status" value="1"/>
</dbReference>
<keyword evidence="9" id="KW-1185">Reference proteome</keyword>
<dbReference type="PROSITE" id="PS50888">
    <property type="entry name" value="BHLH"/>
    <property type="match status" value="1"/>
</dbReference>
<dbReference type="GO" id="GO:0030182">
    <property type="term" value="P:neuron differentiation"/>
    <property type="evidence" value="ECO:0000318"/>
    <property type="project" value="GO_Central"/>
</dbReference>
<dbReference type="InParanoid" id="A0A7M7RCQ9"/>
<keyword evidence="2" id="KW-0678">Repressor</keyword>
<dbReference type="PANTHER" id="PTHR11723">
    <property type="entry name" value="DNA-BINDING PROTEIN INHIBITOR"/>
    <property type="match status" value="1"/>
</dbReference>
<name>A0A7M7RCQ9_STRPU</name>
<evidence type="ECO:0000256" key="6">
    <source>
        <dbReference type="SAM" id="MobiDB-lite"/>
    </source>
</evidence>
<dbReference type="GeneID" id="575247"/>
<dbReference type="SUPFAM" id="SSF47459">
    <property type="entry name" value="HLH, helix-loop-helix DNA-binding domain"/>
    <property type="match status" value="1"/>
</dbReference>
<keyword evidence="5" id="KW-0539">Nucleus</keyword>
<dbReference type="InterPro" id="IPR011598">
    <property type="entry name" value="bHLH_dom"/>
</dbReference>
<reference evidence="8" key="2">
    <citation type="submission" date="2021-01" db="UniProtKB">
        <authorList>
            <consortium name="EnsemblMetazoa"/>
        </authorList>
    </citation>
    <scope>IDENTIFICATION</scope>
</reference>
<reference evidence="9" key="1">
    <citation type="submission" date="2015-02" db="EMBL/GenBank/DDBJ databases">
        <title>Genome sequencing for Strongylocentrotus purpuratus.</title>
        <authorList>
            <person name="Murali S."/>
            <person name="Liu Y."/>
            <person name="Vee V."/>
            <person name="English A."/>
            <person name="Wang M."/>
            <person name="Skinner E."/>
            <person name="Han Y."/>
            <person name="Muzny D.M."/>
            <person name="Worley K.C."/>
            <person name="Gibbs R.A."/>
        </authorList>
    </citation>
    <scope>NUCLEOTIDE SEQUENCE</scope>
</reference>
<protein>
    <recommendedName>
        <fullName evidence="7">BHLH domain-containing protein</fullName>
    </recommendedName>
</protein>